<dbReference type="AlphaFoldDB" id="A0AAV6QDH4"/>
<accession>A0AAV6QDH4</accession>
<keyword evidence="2" id="KW-1185">Reference proteome</keyword>
<proteinExistence type="predicted"/>
<dbReference type="Proteomes" id="UP000693946">
    <property type="component" value="Linkage Group LG6"/>
</dbReference>
<evidence type="ECO:0000313" key="2">
    <source>
        <dbReference type="Proteomes" id="UP000693946"/>
    </source>
</evidence>
<evidence type="ECO:0000313" key="1">
    <source>
        <dbReference type="EMBL" id="KAG7486396.1"/>
    </source>
</evidence>
<protein>
    <submittedName>
        <fullName evidence="1">Uncharacterized protein</fullName>
    </submittedName>
</protein>
<reference evidence="1 2" key="1">
    <citation type="journal article" date="2021" name="Sci. Rep.">
        <title>Chromosome anchoring in Senegalese sole (Solea senegalensis) reveals sex-associated markers and genome rearrangements in flatfish.</title>
        <authorList>
            <person name="Guerrero-Cozar I."/>
            <person name="Gomez-Garrido J."/>
            <person name="Berbel C."/>
            <person name="Martinez-Blanch J.F."/>
            <person name="Alioto T."/>
            <person name="Claros M.G."/>
            <person name="Gagnaire P.A."/>
            <person name="Manchado M."/>
        </authorList>
    </citation>
    <scope>NUCLEOTIDE SEQUENCE [LARGE SCALE GENOMIC DNA]</scope>
    <source>
        <strain evidence="1">Sse05_10M</strain>
    </source>
</reference>
<dbReference type="EMBL" id="JAGKHQ010000018">
    <property type="protein sequence ID" value="KAG7486396.1"/>
    <property type="molecule type" value="Genomic_DNA"/>
</dbReference>
<comment type="caution">
    <text evidence="1">The sequence shown here is derived from an EMBL/GenBank/DDBJ whole genome shotgun (WGS) entry which is preliminary data.</text>
</comment>
<name>A0AAV6QDH4_SOLSE</name>
<gene>
    <name evidence="1" type="ORF">JOB18_030880</name>
</gene>
<sequence>MTEWQNRVKDTLQYCVTARWTHRGLKGAKSKKRKEKQGKESNRSNICVFLFSMASITWSVMGEEAVTNMDVEKVRDTNSLKFRYSQLLLQPSKRSLSFPFVCEFLLTLPPSVSRYSCLPHVFSLCASISTGSLVQDPRIC</sequence>
<organism evidence="1 2">
    <name type="scientific">Solea senegalensis</name>
    <name type="common">Senegalese sole</name>
    <dbReference type="NCBI Taxonomy" id="28829"/>
    <lineage>
        <taxon>Eukaryota</taxon>
        <taxon>Metazoa</taxon>
        <taxon>Chordata</taxon>
        <taxon>Craniata</taxon>
        <taxon>Vertebrata</taxon>
        <taxon>Euteleostomi</taxon>
        <taxon>Actinopterygii</taxon>
        <taxon>Neopterygii</taxon>
        <taxon>Teleostei</taxon>
        <taxon>Neoteleostei</taxon>
        <taxon>Acanthomorphata</taxon>
        <taxon>Carangaria</taxon>
        <taxon>Pleuronectiformes</taxon>
        <taxon>Pleuronectoidei</taxon>
        <taxon>Soleidae</taxon>
        <taxon>Solea</taxon>
    </lineage>
</organism>